<dbReference type="AlphaFoldDB" id="A0AAE1BF14"/>
<name>A0AAE1BF14_9GAST</name>
<dbReference type="EMBL" id="JAWDGP010000029">
    <property type="protein sequence ID" value="KAK3804221.1"/>
    <property type="molecule type" value="Genomic_DNA"/>
</dbReference>
<keyword evidence="3" id="KW-1185">Reference proteome</keyword>
<feature type="compositionally biased region" description="Basic and acidic residues" evidence="1">
    <location>
        <begin position="1"/>
        <end position="11"/>
    </location>
</feature>
<evidence type="ECO:0000313" key="2">
    <source>
        <dbReference type="EMBL" id="KAK3804221.1"/>
    </source>
</evidence>
<accession>A0AAE1BF14</accession>
<comment type="caution">
    <text evidence="2">The sequence shown here is derived from an EMBL/GenBank/DDBJ whole genome shotgun (WGS) entry which is preliminary data.</text>
</comment>
<dbReference type="Proteomes" id="UP001283361">
    <property type="component" value="Unassembled WGS sequence"/>
</dbReference>
<sequence>MGAGRDPHLPHADNSAADDADGLVNPVPNSAAHVMLSGGHKAPVGEVCDGRLWDDVAQLKTERKINFDKTCIQ</sequence>
<proteinExistence type="predicted"/>
<evidence type="ECO:0000256" key="1">
    <source>
        <dbReference type="SAM" id="MobiDB-lite"/>
    </source>
</evidence>
<reference evidence="2" key="1">
    <citation type="journal article" date="2023" name="G3 (Bethesda)">
        <title>A reference genome for the long-term kleptoplast-retaining sea slug Elysia crispata morphotype clarki.</title>
        <authorList>
            <person name="Eastman K.E."/>
            <person name="Pendleton A.L."/>
            <person name="Shaikh M.A."/>
            <person name="Suttiyut T."/>
            <person name="Ogas R."/>
            <person name="Tomko P."/>
            <person name="Gavelis G."/>
            <person name="Widhalm J.R."/>
            <person name="Wisecaver J.H."/>
        </authorList>
    </citation>
    <scope>NUCLEOTIDE SEQUENCE</scope>
    <source>
        <strain evidence="2">ECLA1</strain>
    </source>
</reference>
<protein>
    <submittedName>
        <fullName evidence="2">Uncharacterized protein</fullName>
    </submittedName>
</protein>
<gene>
    <name evidence="2" type="ORF">RRG08_040730</name>
</gene>
<organism evidence="2 3">
    <name type="scientific">Elysia crispata</name>
    <name type="common">lettuce slug</name>
    <dbReference type="NCBI Taxonomy" id="231223"/>
    <lineage>
        <taxon>Eukaryota</taxon>
        <taxon>Metazoa</taxon>
        <taxon>Spiralia</taxon>
        <taxon>Lophotrochozoa</taxon>
        <taxon>Mollusca</taxon>
        <taxon>Gastropoda</taxon>
        <taxon>Heterobranchia</taxon>
        <taxon>Euthyneura</taxon>
        <taxon>Panpulmonata</taxon>
        <taxon>Sacoglossa</taxon>
        <taxon>Placobranchoidea</taxon>
        <taxon>Plakobranchidae</taxon>
        <taxon>Elysia</taxon>
    </lineage>
</organism>
<evidence type="ECO:0000313" key="3">
    <source>
        <dbReference type="Proteomes" id="UP001283361"/>
    </source>
</evidence>
<feature type="region of interest" description="Disordered" evidence="1">
    <location>
        <begin position="1"/>
        <end position="26"/>
    </location>
</feature>